<keyword evidence="3" id="KW-1185">Reference proteome</keyword>
<sequence length="132" mass="14050">MNYNHLHPPGEGSEQRKQEEGGGSGPSTLAGCGDYGLSRGEGGGRRDWRAAGLESAGGGDVEARSRVAGGGRRRTGFERRPSAGRWGLGGADGFWWWRDSGMEAEARQRVLVVAGRPSPGGLGVGSWDRKWR</sequence>
<dbReference type="AlphaFoldDB" id="A0AAV2G924"/>
<feature type="region of interest" description="Disordered" evidence="1">
    <location>
        <begin position="1"/>
        <end position="83"/>
    </location>
</feature>
<accession>A0AAV2G924</accession>
<dbReference type="EMBL" id="OZ034821">
    <property type="protein sequence ID" value="CAL1407166.1"/>
    <property type="molecule type" value="Genomic_DNA"/>
</dbReference>
<evidence type="ECO:0000313" key="2">
    <source>
        <dbReference type="EMBL" id="CAL1407166.1"/>
    </source>
</evidence>
<gene>
    <name evidence="2" type="ORF">LTRI10_LOCUS46848</name>
</gene>
<evidence type="ECO:0000256" key="1">
    <source>
        <dbReference type="SAM" id="MobiDB-lite"/>
    </source>
</evidence>
<name>A0AAV2G924_9ROSI</name>
<dbReference type="Proteomes" id="UP001497516">
    <property type="component" value="Chromosome 8"/>
</dbReference>
<reference evidence="2 3" key="1">
    <citation type="submission" date="2024-04" db="EMBL/GenBank/DDBJ databases">
        <authorList>
            <person name="Fracassetti M."/>
        </authorList>
    </citation>
    <scope>NUCLEOTIDE SEQUENCE [LARGE SCALE GENOMIC DNA]</scope>
</reference>
<organism evidence="2 3">
    <name type="scientific">Linum trigynum</name>
    <dbReference type="NCBI Taxonomy" id="586398"/>
    <lineage>
        <taxon>Eukaryota</taxon>
        <taxon>Viridiplantae</taxon>
        <taxon>Streptophyta</taxon>
        <taxon>Embryophyta</taxon>
        <taxon>Tracheophyta</taxon>
        <taxon>Spermatophyta</taxon>
        <taxon>Magnoliopsida</taxon>
        <taxon>eudicotyledons</taxon>
        <taxon>Gunneridae</taxon>
        <taxon>Pentapetalae</taxon>
        <taxon>rosids</taxon>
        <taxon>fabids</taxon>
        <taxon>Malpighiales</taxon>
        <taxon>Linaceae</taxon>
        <taxon>Linum</taxon>
    </lineage>
</organism>
<proteinExistence type="predicted"/>
<protein>
    <submittedName>
        <fullName evidence="2">Uncharacterized protein</fullName>
    </submittedName>
</protein>
<evidence type="ECO:0000313" key="3">
    <source>
        <dbReference type="Proteomes" id="UP001497516"/>
    </source>
</evidence>